<dbReference type="AlphaFoldDB" id="A0A9Q1I1U2"/>
<dbReference type="PANTHER" id="PTHR15907">
    <property type="entry name" value="DUF614 FAMILY PROTEIN-RELATED"/>
    <property type="match status" value="1"/>
</dbReference>
<protein>
    <submittedName>
        <fullName evidence="2">Uncharacterized protein</fullName>
    </submittedName>
</protein>
<reference evidence="2" key="1">
    <citation type="journal article" date="2023" name="Science">
        <title>Genome structures resolve the early diversification of teleost fishes.</title>
        <authorList>
            <person name="Parey E."/>
            <person name="Louis A."/>
            <person name="Montfort J."/>
            <person name="Bouchez O."/>
            <person name="Roques C."/>
            <person name="Iampietro C."/>
            <person name="Lluch J."/>
            <person name="Castinel A."/>
            <person name="Donnadieu C."/>
            <person name="Desvignes T."/>
            <person name="Floi Bucao C."/>
            <person name="Jouanno E."/>
            <person name="Wen M."/>
            <person name="Mejri S."/>
            <person name="Dirks R."/>
            <person name="Jansen H."/>
            <person name="Henkel C."/>
            <person name="Chen W.J."/>
            <person name="Zahm M."/>
            <person name="Cabau C."/>
            <person name="Klopp C."/>
            <person name="Thompson A.W."/>
            <person name="Robinson-Rechavi M."/>
            <person name="Braasch I."/>
            <person name="Lecointre G."/>
            <person name="Bobe J."/>
            <person name="Postlethwait J.H."/>
            <person name="Berthelot C."/>
            <person name="Roest Crollius H."/>
            <person name="Guiguen Y."/>
        </authorList>
    </citation>
    <scope>NUCLEOTIDE SEQUENCE</scope>
    <source>
        <strain evidence="2">Concon-B</strain>
    </source>
</reference>
<proteinExistence type="inferred from homology"/>
<evidence type="ECO:0000256" key="1">
    <source>
        <dbReference type="ARBA" id="ARBA00009024"/>
    </source>
</evidence>
<dbReference type="Pfam" id="PF04749">
    <property type="entry name" value="PLAC8"/>
    <property type="match status" value="1"/>
</dbReference>
<gene>
    <name evidence="2" type="ORF">COCON_G00071720</name>
</gene>
<dbReference type="EMBL" id="JAFJMO010000005">
    <property type="protein sequence ID" value="KAJ8275420.1"/>
    <property type="molecule type" value="Genomic_DNA"/>
</dbReference>
<comment type="caution">
    <text evidence="2">The sequence shown here is derived from an EMBL/GenBank/DDBJ whole genome shotgun (WGS) entry which is preliminary data.</text>
</comment>
<evidence type="ECO:0000313" key="2">
    <source>
        <dbReference type="EMBL" id="KAJ8275420.1"/>
    </source>
</evidence>
<dbReference type="InterPro" id="IPR006461">
    <property type="entry name" value="PLAC_motif_containing"/>
</dbReference>
<keyword evidence="3" id="KW-1185">Reference proteome</keyword>
<name>A0A9Q1I1U2_CONCO</name>
<accession>A0A9Q1I1U2</accession>
<dbReference type="Proteomes" id="UP001152803">
    <property type="component" value="Unassembled WGS sequence"/>
</dbReference>
<sequence length="168" mass="18787">MFSGTAVQHSLTTQTRSNTRKSLLFLLIPNTCTAAGQAVTMTTTLVIEQPKPVTDAVENSQWSSGVFDCWGDMNTCCFVFWCCPCFACKTTREYGQCLCLPLLDICGIVPPITFAMRVSLRERYGIKGTMCNDCMCATCCRACTWCQISREMKKRFQPIVLINAKTKE</sequence>
<organism evidence="2 3">
    <name type="scientific">Conger conger</name>
    <name type="common">Conger eel</name>
    <name type="synonym">Muraena conger</name>
    <dbReference type="NCBI Taxonomy" id="82655"/>
    <lineage>
        <taxon>Eukaryota</taxon>
        <taxon>Metazoa</taxon>
        <taxon>Chordata</taxon>
        <taxon>Craniata</taxon>
        <taxon>Vertebrata</taxon>
        <taxon>Euteleostomi</taxon>
        <taxon>Actinopterygii</taxon>
        <taxon>Neopterygii</taxon>
        <taxon>Teleostei</taxon>
        <taxon>Anguilliformes</taxon>
        <taxon>Congridae</taxon>
        <taxon>Conger</taxon>
    </lineage>
</organism>
<comment type="similarity">
    <text evidence="1">Belongs to the cornifelin family.</text>
</comment>
<dbReference type="OrthoDB" id="1045822at2759"/>
<dbReference type="NCBIfam" id="TIGR01571">
    <property type="entry name" value="A_thal_Cys_rich"/>
    <property type="match status" value="1"/>
</dbReference>
<evidence type="ECO:0000313" key="3">
    <source>
        <dbReference type="Proteomes" id="UP001152803"/>
    </source>
</evidence>